<dbReference type="EMBL" id="BARW01017075">
    <property type="protein sequence ID" value="GAI98534.1"/>
    <property type="molecule type" value="Genomic_DNA"/>
</dbReference>
<feature type="non-terminal residue" evidence="11">
    <location>
        <position position="1"/>
    </location>
</feature>
<dbReference type="Gene3D" id="1.10.287.130">
    <property type="match status" value="1"/>
</dbReference>
<evidence type="ECO:0000259" key="8">
    <source>
        <dbReference type="PROSITE" id="PS50109"/>
    </source>
</evidence>
<reference evidence="11" key="1">
    <citation type="journal article" date="2014" name="Front. Microbiol.">
        <title>High frequency of phylogenetically diverse reductive dehalogenase-homologous genes in deep subseafloor sedimentary metagenomes.</title>
        <authorList>
            <person name="Kawai M."/>
            <person name="Futagami T."/>
            <person name="Toyoda A."/>
            <person name="Takaki Y."/>
            <person name="Nishi S."/>
            <person name="Hori S."/>
            <person name="Arai W."/>
            <person name="Tsubouchi T."/>
            <person name="Morono Y."/>
            <person name="Uchiyama I."/>
            <person name="Ito T."/>
            <person name="Fujiyama A."/>
            <person name="Inagaki F."/>
            <person name="Takami H."/>
        </authorList>
    </citation>
    <scope>NUCLEOTIDE SEQUENCE</scope>
    <source>
        <strain evidence="11">Expedition CK06-06</strain>
    </source>
</reference>
<accession>X1V1Q0</accession>
<dbReference type="AlphaFoldDB" id="X1V1Q0"/>
<feature type="non-terminal residue" evidence="11">
    <location>
        <position position="281"/>
    </location>
</feature>
<dbReference type="PROSITE" id="PS50113">
    <property type="entry name" value="PAC"/>
    <property type="match status" value="1"/>
</dbReference>
<dbReference type="CDD" id="cd00082">
    <property type="entry name" value="HisKA"/>
    <property type="match status" value="1"/>
</dbReference>
<dbReference type="GO" id="GO:0000155">
    <property type="term" value="F:phosphorelay sensor kinase activity"/>
    <property type="evidence" value="ECO:0007669"/>
    <property type="project" value="InterPro"/>
</dbReference>
<evidence type="ECO:0000256" key="6">
    <source>
        <dbReference type="ARBA" id="ARBA00023012"/>
    </source>
</evidence>
<dbReference type="Pfam" id="PF00989">
    <property type="entry name" value="PAS"/>
    <property type="match status" value="1"/>
</dbReference>
<dbReference type="EC" id="2.7.13.3" evidence="2"/>
<dbReference type="GO" id="GO:0006355">
    <property type="term" value="P:regulation of DNA-templated transcription"/>
    <property type="evidence" value="ECO:0007669"/>
    <property type="project" value="InterPro"/>
</dbReference>
<dbReference type="Pfam" id="PF00512">
    <property type="entry name" value="HisKA"/>
    <property type="match status" value="1"/>
</dbReference>
<comment type="caution">
    <text evidence="11">The sequence shown here is derived from an EMBL/GenBank/DDBJ whole genome shotgun (WGS) entry which is preliminary data.</text>
</comment>
<dbReference type="InterPro" id="IPR003661">
    <property type="entry name" value="HisK_dim/P_dom"/>
</dbReference>
<feature type="domain" description="PAC" evidence="10">
    <location>
        <begin position="99"/>
        <end position="150"/>
    </location>
</feature>
<evidence type="ECO:0000256" key="7">
    <source>
        <dbReference type="ARBA" id="ARBA00023136"/>
    </source>
</evidence>
<dbReference type="CDD" id="cd00130">
    <property type="entry name" value="PAS"/>
    <property type="match status" value="1"/>
</dbReference>
<dbReference type="InterPro" id="IPR000014">
    <property type="entry name" value="PAS"/>
</dbReference>
<keyword evidence="3" id="KW-0597">Phosphoprotein</keyword>
<dbReference type="Gene3D" id="3.30.565.10">
    <property type="entry name" value="Histidine kinase-like ATPase, C-terminal domain"/>
    <property type="match status" value="1"/>
</dbReference>
<keyword evidence="5" id="KW-0418">Kinase</keyword>
<organism evidence="11">
    <name type="scientific">marine sediment metagenome</name>
    <dbReference type="NCBI Taxonomy" id="412755"/>
    <lineage>
        <taxon>unclassified sequences</taxon>
        <taxon>metagenomes</taxon>
        <taxon>ecological metagenomes</taxon>
    </lineage>
</organism>
<dbReference type="PROSITE" id="PS50109">
    <property type="entry name" value="HIS_KIN"/>
    <property type="match status" value="1"/>
</dbReference>
<dbReference type="PANTHER" id="PTHR45453">
    <property type="entry name" value="PHOSPHATE REGULON SENSOR PROTEIN PHOR"/>
    <property type="match status" value="1"/>
</dbReference>
<dbReference type="SMART" id="SM00091">
    <property type="entry name" value="PAS"/>
    <property type="match status" value="1"/>
</dbReference>
<evidence type="ECO:0000256" key="2">
    <source>
        <dbReference type="ARBA" id="ARBA00012438"/>
    </source>
</evidence>
<dbReference type="InterPro" id="IPR050351">
    <property type="entry name" value="BphY/WalK/GraS-like"/>
</dbReference>
<sequence length="281" mass="32611">YLLYKSIIQIGIKEPFNLLFRKIRRSELELKNIIKHSGAGITMLDENGTYLLVNEKAANELGGKPEDFIGKTLFDVFSKELAEEYVNSNRELIQNGINRAYQRTIDLPTGKKTFWITEQPLKDIDEKFSSLLSVTTNITERKKAEDKLSQLVSTVSHELRTPITVLLMSIDYLTKHKGKLEKDLEEKLMDGITRNIHLLNELAQDILLVLRIDENRLKLEWKEYSPSEIINEILYLLEPIGKEKNIRFEINIDESLHLKGDPKRVDQIFRIIIDNAIKYSI</sequence>
<protein>
    <recommendedName>
        <fullName evidence="2">histidine kinase</fullName>
        <ecNumber evidence="2">2.7.13.3</ecNumber>
    </recommendedName>
</protein>
<dbReference type="InterPro" id="IPR035965">
    <property type="entry name" value="PAS-like_dom_sf"/>
</dbReference>
<dbReference type="InterPro" id="IPR013767">
    <property type="entry name" value="PAS_fold"/>
</dbReference>
<keyword evidence="7" id="KW-0472">Membrane</keyword>
<evidence type="ECO:0000313" key="11">
    <source>
        <dbReference type="EMBL" id="GAI98534.1"/>
    </source>
</evidence>
<dbReference type="SUPFAM" id="SSF55874">
    <property type="entry name" value="ATPase domain of HSP90 chaperone/DNA topoisomerase II/histidine kinase"/>
    <property type="match status" value="1"/>
</dbReference>
<dbReference type="InterPro" id="IPR036890">
    <property type="entry name" value="HATPase_C_sf"/>
</dbReference>
<dbReference type="InterPro" id="IPR005467">
    <property type="entry name" value="His_kinase_dom"/>
</dbReference>
<evidence type="ECO:0000256" key="3">
    <source>
        <dbReference type="ARBA" id="ARBA00022553"/>
    </source>
</evidence>
<dbReference type="NCBIfam" id="TIGR00229">
    <property type="entry name" value="sensory_box"/>
    <property type="match status" value="1"/>
</dbReference>
<proteinExistence type="predicted"/>
<dbReference type="GO" id="GO:0005886">
    <property type="term" value="C:plasma membrane"/>
    <property type="evidence" value="ECO:0007669"/>
    <property type="project" value="TreeGrafter"/>
</dbReference>
<evidence type="ECO:0000259" key="10">
    <source>
        <dbReference type="PROSITE" id="PS50113"/>
    </source>
</evidence>
<gene>
    <name evidence="11" type="ORF">S12H4_29579</name>
</gene>
<dbReference type="SUPFAM" id="SSF55785">
    <property type="entry name" value="PYP-like sensor domain (PAS domain)"/>
    <property type="match status" value="1"/>
</dbReference>
<feature type="domain" description="PAS" evidence="9">
    <location>
        <begin position="26"/>
        <end position="96"/>
    </location>
</feature>
<evidence type="ECO:0000256" key="5">
    <source>
        <dbReference type="ARBA" id="ARBA00022777"/>
    </source>
</evidence>
<dbReference type="Gene3D" id="3.30.450.20">
    <property type="entry name" value="PAS domain"/>
    <property type="match status" value="1"/>
</dbReference>
<dbReference type="SMART" id="SM00388">
    <property type="entry name" value="HisKA"/>
    <property type="match status" value="1"/>
</dbReference>
<evidence type="ECO:0000259" key="9">
    <source>
        <dbReference type="PROSITE" id="PS50112"/>
    </source>
</evidence>
<evidence type="ECO:0000256" key="1">
    <source>
        <dbReference type="ARBA" id="ARBA00000085"/>
    </source>
</evidence>
<evidence type="ECO:0000256" key="4">
    <source>
        <dbReference type="ARBA" id="ARBA00022679"/>
    </source>
</evidence>
<feature type="domain" description="Histidine kinase" evidence="8">
    <location>
        <begin position="154"/>
        <end position="281"/>
    </location>
</feature>
<dbReference type="PANTHER" id="PTHR45453:SF1">
    <property type="entry name" value="PHOSPHATE REGULON SENSOR PROTEIN PHOR"/>
    <property type="match status" value="1"/>
</dbReference>
<dbReference type="InterPro" id="IPR000700">
    <property type="entry name" value="PAS-assoc_C"/>
</dbReference>
<dbReference type="InterPro" id="IPR036097">
    <property type="entry name" value="HisK_dim/P_sf"/>
</dbReference>
<dbReference type="PROSITE" id="PS50112">
    <property type="entry name" value="PAS"/>
    <property type="match status" value="1"/>
</dbReference>
<dbReference type="SUPFAM" id="SSF47384">
    <property type="entry name" value="Homodimeric domain of signal transducing histidine kinase"/>
    <property type="match status" value="1"/>
</dbReference>
<keyword evidence="6" id="KW-0902">Two-component regulatory system</keyword>
<name>X1V1Q0_9ZZZZ</name>
<keyword evidence="4" id="KW-0808">Transferase</keyword>
<dbReference type="GO" id="GO:0004721">
    <property type="term" value="F:phosphoprotein phosphatase activity"/>
    <property type="evidence" value="ECO:0007669"/>
    <property type="project" value="TreeGrafter"/>
</dbReference>
<dbReference type="GO" id="GO:0016036">
    <property type="term" value="P:cellular response to phosphate starvation"/>
    <property type="evidence" value="ECO:0007669"/>
    <property type="project" value="TreeGrafter"/>
</dbReference>
<comment type="catalytic activity">
    <reaction evidence="1">
        <text>ATP + protein L-histidine = ADP + protein N-phospho-L-histidine.</text>
        <dbReference type="EC" id="2.7.13.3"/>
    </reaction>
</comment>